<dbReference type="GeneID" id="118266074"/>
<sequence>MQGLLVESDDVCSLLRQWTSLSKDTNTSSTPDDSGETFHHLEPPLLDEVQNEVNEHLFDDEEVLNDVDEMNGNVEEDEEEREPDVDADGQEGEQGNDANNENEQDNEEDDEEEQQEVMQPERHVNGL</sequence>
<gene>
    <name evidence="3" type="primary">LOC118266074</name>
</gene>
<feature type="compositionally biased region" description="Acidic residues" evidence="1">
    <location>
        <begin position="100"/>
        <end position="115"/>
    </location>
</feature>
<feature type="compositionally biased region" description="Acidic residues" evidence="1">
    <location>
        <begin position="58"/>
        <end position="91"/>
    </location>
</feature>
<proteinExistence type="predicted"/>
<keyword evidence="2" id="KW-1185">Reference proteome</keyword>
<evidence type="ECO:0000313" key="3">
    <source>
        <dbReference type="RefSeq" id="XP_035435324.1"/>
    </source>
</evidence>
<evidence type="ECO:0000256" key="1">
    <source>
        <dbReference type="SAM" id="MobiDB-lite"/>
    </source>
</evidence>
<dbReference type="Proteomes" id="UP000829999">
    <property type="component" value="Chromosome 25"/>
</dbReference>
<organism evidence="2 3">
    <name type="scientific">Spodoptera frugiperda</name>
    <name type="common">Fall armyworm</name>
    <dbReference type="NCBI Taxonomy" id="7108"/>
    <lineage>
        <taxon>Eukaryota</taxon>
        <taxon>Metazoa</taxon>
        <taxon>Ecdysozoa</taxon>
        <taxon>Arthropoda</taxon>
        <taxon>Hexapoda</taxon>
        <taxon>Insecta</taxon>
        <taxon>Pterygota</taxon>
        <taxon>Neoptera</taxon>
        <taxon>Endopterygota</taxon>
        <taxon>Lepidoptera</taxon>
        <taxon>Glossata</taxon>
        <taxon>Ditrysia</taxon>
        <taxon>Noctuoidea</taxon>
        <taxon>Noctuidae</taxon>
        <taxon>Amphipyrinae</taxon>
        <taxon>Spodoptera</taxon>
    </lineage>
</organism>
<dbReference type="AlphaFoldDB" id="A0A9R0CZZ3"/>
<reference evidence="3" key="1">
    <citation type="submission" date="2025-08" db="UniProtKB">
        <authorList>
            <consortium name="RefSeq"/>
        </authorList>
    </citation>
    <scope>IDENTIFICATION</scope>
    <source>
        <tissue evidence="3">Whole larval tissue</tissue>
    </source>
</reference>
<evidence type="ECO:0000313" key="2">
    <source>
        <dbReference type="Proteomes" id="UP000829999"/>
    </source>
</evidence>
<accession>A0A9R0CZZ3</accession>
<feature type="compositionally biased region" description="Polar residues" evidence="1">
    <location>
        <begin position="19"/>
        <end position="32"/>
    </location>
</feature>
<dbReference type="RefSeq" id="XP_035435324.1">
    <property type="nucleotide sequence ID" value="XM_035579431.2"/>
</dbReference>
<protein>
    <submittedName>
        <fullName evidence="3">Acidic leucine-rich nuclear phosphoprotein 32 family member B</fullName>
    </submittedName>
</protein>
<name>A0A9R0CZZ3_SPOFR</name>
<feature type="region of interest" description="Disordered" evidence="1">
    <location>
        <begin position="19"/>
        <end position="127"/>
    </location>
</feature>